<accession>E1ZWS2</accession>
<keyword evidence="2" id="KW-1185">Reference proteome</keyword>
<proteinExistence type="predicted"/>
<protein>
    <submittedName>
        <fullName evidence="1">Uncharacterized protein</fullName>
    </submittedName>
</protein>
<organism evidence="2">
    <name type="scientific">Camponotus floridanus</name>
    <name type="common">Florida carpenter ant</name>
    <dbReference type="NCBI Taxonomy" id="104421"/>
    <lineage>
        <taxon>Eukaryota</taxon>
        <taxon>Metazoa</taxon>
        <taxon>Ecdysozoa</taxon>
        <taxon>Arthropoda</taxon>
        <taxon>Hexapoda</taxon>
        <taxon>Insecta</taxon>
        <taxon>Pterygota</taxon>
        <taxon>Neoptera</taxon>
        <taxon>Endopterygota</taxon>
        <taxon>Hymenoptera</taxon>
        <taxon>Apocrita</taxon>
        <taxon>Aculeata</taxon>
        <taxon>Formicoidea</taxon>
        <taxon>Formicidae</taxon>
        <taxon>Formicinae</taxon>
        <taxon>Camponotus</taxon>
    </lineage>
</organism>
<name>E1ZWS2_CAMFO</name>
<evidence type="ECO:0000313" key="1">
    <source>
        <dbReference type="EMBL" id="EFN74361.1"/>
    </source>
</evidence>
<reference evidence="1 2" key="1">
    <citation type="journal article" date="2010" name="Science">
        <title>Genomic comparison of the ants Camponotus floridanus and Harpegnathos saltator.</title>
        <authorList>
            <person name="Bonasio R."/>
            <person name="Zhang G."/>
            <person name="Ye C."/>
            <person name="Mutti N.S."/>
            <person name="Fang X."/>
            <person name="Qin N."/>
            <person name="Donahue G."/>
            <person name="Yang P."/>
            <person name="Li Q."/>
            <person name="Li C."/>
            <person name="Zhang P."/>
            <person name="Huang Z."/>
            <person name="Berger S.L."/>
            <person name="Reinberg D."/>
            <person name="Wang J."/>
            <person name="Liebig J."/>
        </authorList>
    </citation>
    <scope>NUCLEOTIDE SEQUENCE [LARGE SCALE GENOMIC DNA]</scope>
    <source>
        <strain evidence="2">C129</strain>
    </source>
</reference>
<gene>
    <name evidence="1" type="ORF">EAG_03321</name>
</gene>
<sequence>MRVRRGFLPQPPQGAPWRLAAIREDDIAHERRREERIRGGRRRWRTVPSVRKEIQISFRYDKRFSSMTNCFGGAITSEIEISPRTSGPINIAAKETSESGQINELEGALSRTLLPRLANPIKWLKSPSSPSVQLLTSVRVFLEMVRPQDPPENETNEDGCRTWLRLGDPTVFGNTETVMRMRGMQEGTRSLGWILVRDVNLTNMVNLITSGRRLYVEQHDAFESPDKSGWVRDITGVTYTLINIWQMSSDDKLYCSIIRAICATLVSNSSLDRRRLSKQLGSSSRFSSGRQRKKEKAVVMKGQRTETERWSLTGIVGSLILRASDSRFEQSHAIVIPRRIQKQRVKQDWSFSSYQDKGIGY</sequence>
<evidence type="ECO:0000313" key="2">
    <source>
        <dbReference type="Proteomes" id="UP000000311"/>
    </source>
</evidence>
<dbReference type="AlphaFoldDB" id="E1ZWS2"/>
<dbReference type="Proteomes" id="UP000000311">
    <property type="component" value="Unassembled WGS sequence"/>
</dbReference>
<dbReference type="InParanoid" id="E1ZWS2"/>
<dbReference type="EMBL" id="GL434901">
    <property type="protein sequence ID" value="EFN74361.1"/>
    <property type="molecule type" value="Genomic_DNA"/>
</dbReference>